<dbReference type="UniPathway" id="UPA00053">
    <property type="reaction ID" value="UER00084"/>
</dbReference>
<name>A0A316EUY1_9ACTN</name>
<feature type="binding site" evidence="3">
    <location>
        <position position="312"/>
    </location>
    <ligand>
        <name>Mn(2+)</name>
        <dbReference type="ChEBI" id="CHEBI:29035"/>
    </ligand>
</feature>
<dbReference type="GO" id="GO:0009073">
    <property type="term" value="P:aromatic amino acid family biosynthetic process"/>
    <property type="evidence" value="ECO:0007669"/>
    <property type="project" value="UniProtKB-KW"/>
</dbReference>
<feature type="binding site" evidence="3">
    <location>
        <position position="114"/>
    </location>
    <ligand>
        <name>phosphoenolpyruvate</name>
        <dbReference type="ChEBI" id="CHEBI:58702"/>
    </ligand>
</feature>
<comment type="pathway">
    <text evidence="4">Metabolic intermediate biosynthesis; chorismate biosynthesis; chorismate from D-erythrose 4-phosphate and phosphoenolpyruvate: step 1/7.</text>
</comment>
<evidence type="ECO:0000313" key="6">
    <source>
        <dbReference type="Proteomes" id="UP000245697"/>
    </source>
</evidence>
<keyword evidence="4" id="KW-0028">Amino-acid biosynthesis</keyword>
<proteinExistence type="inferred from homology"/>
<accession>A0A316EUY1</accession>
<feature type="binding site" evidence="3">
    <location>
        <position position="355"/>
    </location>
    <ligand>
        <name>Mn(2+)</name>
        <dbReference type="ChEBI" id="CHEBI:29035"/>
    </ligand>
</feature>
<feature type="binding site" evidence="3">
    <location>
        <begin position="226"/>
        <end position="227"/>
    </location>
    <ligand>
        <name>phosphoenolpyruvate</name>
        <dbReference type="ChEBI" id="CHEBI:58702"/>
    </ligand>
</feature>
<keyword evidence="3" id="KW-0170">Cobalt</keyword>
<feature type="binding site" evidence="3">
    <location>
        <position position="280"/>
    </location>
    <ligand>
        <name>phosphoenolpyruvate</name>
        <dbReference type="ChEBI" id="CHEBI:58702"/>
    </ligand>
</feature>
<feature type="binding site" evidence="3">
    <location>
        <position position="384"/>
    </location>
    <ligand>
        <name>Mn(2+)</name>
        <dbReference type="ChEBI" id="CHEBI:29035"/>
    </ligand>
</feature>
<dbReference type="EC" id="2.5.1.54" evidence="4"/>
<comment type="similarity">
    <text evidence="1 4">Belongs to the class-II DAHP synthase family.</text>
</comment>
<dbReference type="AlphaFoldDB" id="A0A316EUY1"/>
<dbReference type="GO" id="GO:0008652">
    <property type="term" value="P:amino acid biosynthetic process"/>
    <property type="evidence" value="ECO:0007669"/>
    <property type="project" value="UniProtKB-KW"/>
</dbReference>
<evidence type="ECO:0000256" key="1">
    <source>
        <dbReference type="ARBA" id="ARBA00008911"/>
    </source>
</evidence>
<dbReference type="PANTHER" id="PTHR21337">
    <property type="entry name" value="PHOSPHO-2-DEHYDRO-3-DEOXYHEPTONATE ALDOLASE 1, 2"/>
    <property type="match status" value="1"/>
</dbReference>
<dbReference type="PANTHER" id="PTHR21337:SF0">
    <property type="entry name" value="PHOSPHO-2-DEHYDRO-3-DEOXYHEPTONATE ALDOLASE"/>
    <property type="match status" value="1"/>
</dbReference>
<dbReference type="RefSeq" id="WP_109601114.1">
    <property type="nucleotide sequence ID" value="NZ_BONA01000077.1"/>
</dbReference>
<dbReference type="EMBL" id="QGGR01000024">
    <property type="protein sequence ID" value="PWK36036.1"/>
    <property type="molecule type" value="Genomic_DNA"/>
</dbReference>
<evidence type="ECO:0000313" key="5">
    <source>
        <dbReference type="EMBL" id="PWK36036.1"/>
    </source>
</evidence>
<sequence length="407" mass="44245">MQSAGIIGDFAEPRPWKHLPAEQQPDWRAHAAYDEACRSLAEAEPLATHVEIGRLRQSLSTVTTSGTLVLQSGDCAESFSECTDAHIADKLRVLDQLADRFSDLTGSPVIRIGRMAGQFAKPRSQATEIHGDQVIGSFRGHMVNSEAAAPAARAADPQRMWRAYQASSKVQRAIRNHRRRPGVPAGGGPWSSHEALILDYETRLLRRDLITGGLCLTSTHLPWVGERTRDPRGAHVALLSAIANPIGCKLGPTATPDEVLALCRALDPHHEPGRLTLIPRMGRHQIRDVLPPIVRAVTSAGYPVVWLCDPMHGNTVVSRRAGLKTRYLVDIITESLTFRDILDGHGQHAAGLHLEVAAGDVTECVGGPVPDEDRLSHRFTSLCDPRLNPEQAIELVEAWAKGVAAPA</sequence>
<evidence type="ECO:0000256" key="4">
    <source>
        <dbReference type="RuleBase" id="RU363071"/>
    </source>
</evidence>
<keyword evidence="4" id="KW-0057">Aromatic amino acid biosynthesis</keyword>
<comment type="caution">
    <text evidence="5">The sequence shown here is derived from an EMBL/GenBank/DDBJ whole genome shotgun (WGS) entry which is preliminary data.</text>
</comment>
<evidence type="ECO:0000256" key="2">
    <source>
        <dbReference type="ARBA" id="ARBA00022679"/>
    </source>
</evidence>
<keyword evidence="3" id="KW-0104">Cadmium</keyword>
<keyword evidence="2 4" id="KW-0808">Transferase</keyword>
<comment type="cofactor">
    <cofactor evidence="3">
        <name>Mn(2+)</name>
        <dbReference type="ChEBI" id="CHEBI:29035"/>
    </cofactor>
    <cofactor evidence="3">
        <name>Co(2+)</name>
        <dbReference type="ChEBI" id="CHEBI:48828"/>
    </cofactor>
    <cofactor evidence="3">
        <name>Cd(2+)</name>
        <dbReference type="ChEBI" id="CHEBI:48775"/>
    </cofactor>
    <text evidence="3">Binds 1 divalent cation per subunit. The enzyme is active with manganese, cobalt or cadmium ions.</text>
</comment>
<dbReference type="InterPro" id="IPR002480">
    <property type="entry name" value="DAHP_synth_2"/>
</dbReference>
<reference evidence="5 6" key="1">
    <citation type="submission" date="2018-05" db="EMBL/GenBank/DDBJ databases">
        <title>Genomic Encyclopedia of Archaeal and Bacterial Type Strains, Phase II (KMG-II): from individual species to whole genera.</title>
        <authorList>
            <person name="Goeker M."/>
        </authorList>
    </citation>
    <scope>NUCLEOTIDE SEQUENCE [LARGE SCALE GENOMIC DNA]</scope>
    <source>
        <strain evidence="5 6">DSM 45184</strain>
    </source>
</reference>
<keyword evidence="3" id="KW-0464">Manganese</keyword>
<dbReference type="GO" id="GO:0009423">
    <property type="term" value="P:chorismate biosynthetic process"/>
    <property type="evidence" value="ECO:0007669"/>
    <property type="project" value="UniProtKB-UniPathway"/>
</dbReference>
<feature type="binding site" evidence="3">
    <location>
        <position position="249"/>
    </location>
    <ligand>
        <name>phosphoenolpyruvate</name>
        <dbReference type="ChEBI" id="CHEBI:58702"/>
    </ligand>
</feature>
<protein>
    <recommendedName>
        <fullName evidence="4">Phospho-2-dehydro-3-deoxyheptonate aldolase</fullName>
        <ecNumber evidence="4">2.5.1.54</ecNumber>
    </recommendedName>
</protein>
<dbReference type="OrthoDB" id="9766852at2"/>
<dbReference type="Gene3D" id="3.20.20.70">
    <property type="entry name" value="Aldolase class I"/>
    <property type="match status" value="1"/>
</dbReference>
<keyword evidence="6" id="KW-1185">Reference proteome</keyword>
<dbReference type="InterPro" id="IPR013785">
    <property type="entry name" value="Aldolase_TIM"/>
</dbReference>
<feature type="binding site" evidence="3">
    <location>
        <position position="75"/>
    </location>
    <ligand>
        <name>Mn(2+)</name>
        <dbReference type="ChEBI" id="CHEBI:29035"/>
    </ligand>
</feature>
<organism evidence="5 6">
    <name type="scientific">Actinoplanes xinjiangensis</name>
    <dbReference type="NCBI Taxonomy" id="512350"/>
    <lineage>
        <taxon>Bacteria</taxon>
        <taxon>Bacillati</taxon>
        <taxon>Actinomycetota</taxon>
        <taxon>Actinomycetes</taxon>
        <taxon>Micromonosporales</taxon>
        <taxon>Micromonosporaceae</taxon>
        <taxon>Actinoplanes</taxon>
    </lineage>
</organism>
<gene>
    <name evidence="5" type="ORF">BC793_12417</name>
</gene>
<dbReference type="Proteomes" id="UP000245697">
    <property type="component" value="Unassembled WGS sequence"/>
</dbReference>
<dbReference type="Pfam" id="PF01474">
    <property type="entry name" value="DAHP_synth_2"/>
    <property type="match status" value="2"/>
</dbReference>
<evidence type="ECO:0000256" key="3">
    <source>
        <dbReference type="PIRSR" id="PIRSR602480-1"/>
    </source>
</evidence>
<dbReference type="GO" id="GO:0003849">
    <property type="term" value="F:3-deoxy-7-phosphoheptulonate synthase activity"/>
    <property type="evidence" value="ECO:0007669"/>
    <property type="project" value="UniProtKB-EC"/>
</dbReference>
<comment type="catalytic activity">
    <reaction evidence="4">
        <text>D-erythrose 4-phosphate + phosphoenolpyruvate + H2O = 7-phospho-2-dehydro-3-deoxy-D-arabino-heptonate + phosphate</text>
        <dbReference type="Rhea" id="RHEA:14717"/>
        <dbReference type="ChEBI" id="CHEBI:15377"/>
        <dbReference type="ChEBI" id="CHEBI:16897"/>
        <dbReference type="ChEBI" id="CHEBI:43474"/>
        <dbReference type="ChEBI" id="CHEBI:58394"/>
        <dbReference type="ChEBI" id="CHEBI:58702"/>
        <dbReference type="EC" id="2.5.1.54"/>
    </reaction>
</comment>
<dbReference type="SUPFAM" id="SSF51569">
    <property type="entry name" value="Aldolase"/>
    <property type="match status" value="1"/>
</dbReference>